<dbReference type="Gene3D" id="3.40.50.10230">
    <property type="entry name" value="Cobalamin biosynthesis CobH/CbiC, precorrin-8X methylmutase"/>
    <property type="match status" value="1"/>
</dbReference>
<evidence type="ECO:0000313" key="7">
    <source>
        <dbReference type="Proteomes" id="UP001560267"/>
    </source>
</evidence>
<keyword evidence="7" id="KW-1185">Reference proteome</keyword>
<comment type="pathway">
    <text evidence="1">Cofactor biosynthesis; adenosylcobalamin biosynthesis.</text>
</comment>
<evidence type="ECO:0000313" key="6">
    <source>
        <dbReference type="EMBL" id="MEX6428635.1"/>
    </source>
</evidence>
<evidence type="ECO:0000256" key="1">
    <source>
        <dbReference type="ARBA" id="ARBA00004953"/>
    </source>
</evidence>
<evidence type="ECO:0000256" key="2">
    <source>
        <dbReference type="ARBA" id="ARBA00009774"/>
    </source>
</evidence>
<dbReference type="PANTHER" id="PTHR43588:SF1">
    <property type="entry name" value="COBALT-PRECORRIN-8 METHYLMUTASE"/>
    <property type="match status" value="1"/>
</dbReference>
<dbReference type="PANTHER" id="PTHR43588">
    <property type="entry name" value="COBALT-PRECORRIN-8 METHYLMUTASE"/>
    <property type="match status" value="1"/>
</dbReference>
<dbReference type="Pfam" id="PF02570">
    <property type="entry name" value="CbiC"/>
    <property type="match status" value="1"/>
</dbReference>
<organism evidence="6 7">
    <name type="scientific">Ferrimicrobium acidiphilum</name>
    <dbReference type="NCBI Taxonomy" id="121039"/>
    <lineage>
        <taxon>Bacteria</taxon>
        <taxon>Bacillati</taxon>
        <taxon>Actinomycetota</taxon>
        <taxon>Acidimicrobiia</taxon>
        <taxon>Acidimicrobiales</taxon>
        <taxon>Acidimicrobiaceae</taxon>
        <taxon>Ferrimicrobium</taxon>
    </lineage>
</organism>
<dbReference type="Proteomes" id="UP001560267">
    <property type="component" value="Unassembled WGS sequence"/>
</dbReference>
<evidence type="ECO:0000256" key="4">
    <source>
        <dbReference type="ARBA" id="ARBA00023235"/>
    </source>
</evidence>
<evidence type="ECO:0000259" key="5">
    <source>
        <dbReference type="Pfam" id="PF02570"/>
    </source>
</evidence>
<reference evidence="6 7" key="1">
    <citation type="submission" date="2024-07" db="EMBL/GenBank/DDBJ databases">
        <title>Draft Genome Sequence of Ferrimicrobium acidiphilum Strain YE2023, Isolated from a Pulp of Bioleach Reactor.</title>
        <authorList>
            <person name="Elkina Y.A."/>
            <person name="Bulaeva A.G."/>
            <person name="Beletsky A.V."/>
            <person name="Mardanov A.V."/>
        </authorList>
    </citation>
    <scope>NUCLEOTIDE SEQUENCE [LARGE SCALE GENOMIC DNA]</scope>
    <source>
        <strain evidence="6 7">YE2023</strain>
    </source>
</reference>
<feature type="domain" description="Cobalamin biosynthesis precorrin-8X methylmutase CobH/CbiC" evidence="5">
    <location>
        <begin position="5"/>
        <end position="195"/>
    </location>
</feature>
<protein>
    <submittedName>
        <fullName evidence="6">Precorrin-8X methylmutase</fullName>
    </submittedName>
</protein>
<dbReference type="InterPro" id="IPR003722">
    <property type="entry name" value="Cbl_synth_CobH/CbiC"/>
</dbReference>
<sequence>MVSTIELESFARIQREVDFTHLGRDAAEIAARIIHATGDTGIIADLTIDEEAIQRSVWGIQHEVPIVVDVRMLAAGLSNLRSFVAIDASGDPTDAIDQAVPPSARTRSYRGMSVLLHKLAGTSPIIAIGSAPTALRAVLAHVEETAPLAVIGMPVGFVDAVESKAALRASGIPAITSISRRGGSSMAAAALNALALVAHGEYRLGS</sequence>
<gene>
    <name evidence="6" type="ORF">AB6A68_02125</name>
</gene>
<keyword evidence="4" id="KW-0413">Isomerase</keyword>
<dbReference type="RefSeq" id="WP_298405035.1">
    <property type="nucleotide sequence ID" value="NZ_JBFSHR010000004.1"/>
</dbReference>
<keyword evidence="3" id="KW-0169">Cobalamin biosynthesis</keyword>
<name>A0ABV3XZT0_9ACTN</name>
<dbReference type="EMBL" id="JBFSHR010000004">
    <property type="protein sequence ID" value="MEX6428635.1"/>
    <property type="molecule type" value="Genomic_DNA"/>
</dbReference>
<comment type="similarity">
    <text evidence="2">Belongs to the CobH/CbiC family.</text>
</comment>
<proteinExistence type="inferred from homology"/>
<dbReference type="SUPFAM" id="SSF63965">
    <property type="entry name" value="Precorrin-8X methylmutase CbiC/CobH"/>
    <property type="match status" value="1"/>
</dbReference>
<comment type="caution">
    <text evidence="6">The sequence shown here is derived from an EMBL/GenBank/DDBJ whole genome shotgun (WGS) entry which is preliminary data.</text>
</comment>
<evidence type="ECO:0000256" key="3">
    <source>
        <dbReference type="ARBA" id="ARBA00022573"/>
    </source>
</evidence>
<dbReference type="InterPro" id="IPR036588">
    <property type="entry name" value="CobH/CbiC_sf"/>
</dbReference>
<accession>A0ABV3XZT0</accession>